<sequence length="109" mass="12004">MNLMHDFWCHPGAGRAETALCAQIQKRADDPDHRPDRSDDMKKQVRVRGQLRDVVGARRDGDGVAREDLDALGVRARDAGGEKRHSFSRADVGGGVRRLVHLALALPQA</sequence>
<name>A0ABR1FZ57_AURAN</name>
<comment type="caution">
    <text evidence="1">The sequence shown here is derived from an EMBL/GenBank/DDBJ whole genome shotgun (WGS) entry which is preliminary data.</text>
</comment>
<keyword evidence="2" id="KW-1185">Reference proteome</keyword>
<proteinExistence type="predicted"/>
<evidence type="ECO:0000313" key="1">
    <source>
        <dbReference type="EMBL" id="KAK7241491.1"/>
    </source>
</evidence>
<organism evidence="1 2">
    <name type="scientific">Aureococcus anophagefferens</name>
    <name type="common">Harmful bloom alga</name>
    <dbReference type="NCBI Taxonomy" id="44056"/>
    <lineage>
        <taxon>Eukaryota</taxon>
        <taxon>Sar</taxon>
        <taxon>Stramenopiles</taxon>
        <taxon>Ochrophyta</taxon>
        <taxon>Pelagophyceae</taxon>
        <taxon>Pelagomonadales</taxon>
        <taxon>Pelagomonadaceae</taxon>
        <taxon>Aureococcus</taxon>
    </lineage>
</organism>
<protein>
    <submittedName>
        <fullName evidence="1">Uncharacterized protein</fullName>
    </submittedName>
</protein>
<dbReference type="Proteomes" id="UP001363151">
    <property type="component" value="Unassembled WGS sequence"/>
</dbReference>
<gene>
    <name evidence="1" type="ORF">SO694_00058164</name>
</gene>
<dbReference type="EMBL" id="JBBJCI010000201">
    <property type="protein sequence ID" value="KAK7241491.1"/>
    <property type="molecule type" value="Genomic_DNA"/>
</dbReference>
<reference evidence="1 2" key="1">
    <citation type="submission" date="2024-03" db="EMBL/GenBank/DDBJ databases">
        <title>Aureococcus anophagefferens CCMP1851 and Kratosvirus quantuckense: Draft genome of a second virus-susceptible host strain in the model system.</title>
        <authorList>
            <person name="Chase E."/>
            <person name="Truchon A.R."/>
            <person name="Schepens W."/>
            <person name="Wilhelm S.W."/>
        </authorList>
    </citation>
    <scope>NUCLEOTIDE SEQUENCE [LARGE SCALE GENOMIC DNA]</scope>
    <source>
        <strain evidence="1 2">CCMP1851</strain>
    </source>
</reference>
<evidence type="ECO:0000313" key="2">
    <source>
        <dbReference type="Proteomes" id="UP001363151"/>
    </source>
</evidence>
<accession>A0ABR1FZ57</accession>